<keyword evidence="3" id="KW-1185">Reference proteome</keyword>
<comment type="caution">
    <text evidence="2">The sequence shown here is derived from an EMBL/GenBank/DDBJ whole genome shotgun (WGS) entry which is preliminary data.</text>
</comment>
<dbReference type="PANTHER" id="PTHR33116">
    <property type="entry name" value="REVERSE TRANSCRIPTASE ZINC-BINDING DOMAIN-CONTAINING PROTEIN-RELATED-RELATED"/>
    <property type="match status" value="1"/>
</dbReference>
<feature type="chain" id="PRO_5043040998" evidence="1">
    <location>
        <begin position="23"/>
        <end position="141"/>
    </location>
</feature>
<gene>
    <name evidence="2" type="ORF">Scep_012416</name>
</gene>
<dbReference type="PANTHER" id="PTHR33116:SF78">
    <property type="entry name" value="OS12G0587133 PROTEIN"/>
    <property type="match status" value="1"/>
</dbReference>
<feature type="signal peptide" evidence="1">
    <location>
        <begin position="1"/>
        <end position="22"/>
    </location>
</feature>
<dbReference type="EMBL" id="JBBNAG010000005">
    <property type="protein sequence ID" value="KAK9132888.1"/>
    <property type="molecule type" value="Genomic_DNA"/>
</dbReference>
<name>A0AAP0JGU7_9MAGN</name>
<accession>A0AAP0JGU7</accession>
<organism evidence="2 3">
    <name type="scientific">Stephania cephalantha</name>
    <dbReference type="NCBI Taxonomy" id="152367"/>
    <lineage>
        <taxon>Eukaryota</taxon>
        <taxon>Viridiplantae</taxon>
        <taxon>Streptophyta</taxon>
        <taxon>Embryophyta</taxon>
        <taxon>Tracheophyta</taxon>
        <taxon>Spermatophyta</taxon>
        <taxon>Magnoliopsida</taxon>
        <taxon>Ranunculales</taxon>
        <taxon>Menispermaceae</taxon>
        <taxon>Menispermoideae</taxon>
        <taxon>Cissampelideae</taxon>
        <taxon>Stephania</taxon>
    </lineage>
</organism>
<sequence length="141" mass="15661">MAGRITLAQSVLLSLPIFQMQSAKLPRGVCDMIDKLVTGFIRGSTVDQRKPHLVKWEVLCSKKKNGGLGLRPTAMVNDAMLMKLGWQFLSDPDALWARVLSSKYGWTDFDSGFGTRHRGTQSSTWPVILVLPPAGHFMECL</sequence>
<proteinExistence type="predicted"/>
<protein>
    <submittedName>
        <fullName evidence="2">Uncharacterized protein</fullName>
    </submittedName>
</protein>
<dbReference type="Proteomes" id="UP001419268">
    <property type="component" value="Unassembled WGS sequence"/>
</dbReference>
<dbReference type="AlphaFoldDB" id="A0AAP0JGU7"/>
<evidence type="ECO:0000313" key="2">
    <source>
        <dbReference type="EMBL" id="KAK9132888.1"/>
    </source>
</evidence>
<evidence type="ECO:0000256" key="1">
    <source>
        <dbReference type="SAM" id="SignalP"/>
    </source>
</evidence>
<reference evidence="2 3" key="1">
    <citation type="submission" date="2024-01" db="EMBL/GenBank/DDBJ databases">
        <title>Genome assemblies of Stephania.</title>
        <authorList>
            <person name="Yang L."/>
        </authorList>
    </citation>
    <scope>NUCLEOTIDE SEQUENCE [LARGE SCALE GENOMIC DNA]</scope>
    <source>
        <strain evidence="2">JXDWG</strain>
        <tissue evidence="2">Leaf</tissue>
    </source>
</reference>
<keyword evidence="1" id="KW-0732">Signal</keyword>
<evidence type="ECO:0000313" key="3">
    <source>
        <dbReference type="Proteomes" id="UP001419268"/>
    </source>
</evidence>